<name>A0ABN4VBS0_9ACTN</name>
<reference evidence="1 2" key="1">
    <citation type="submission" date="2016-05" db="EMBL/GenBank/DDBJ databases">
        <authorList>
            <person name="Gu J."/>
        </authorList>
    </citation>
    <scope>NUCLEOTIDE SEQUENCE [LARGE SCALE GENOMIC DNA]</scope>
    <source>
        <strain evidence="1 2">ACCC40021</strain>
    </source>
</reference>
<sequence length="87" mass="9382">MSACAIPQSIEARFGTGRAEVADLALDHGVRRRGRARRPGGLLGAALPDPPRRLIVGSQPCVHVVQTDQAQADLHRSWEHLSRIAPS</sequence>
<evidence type="ECO:0000313" key="2">
    <source>
        <dbReference type="Proteomes" id="UP000187191"/>
    </source>
</evidence>
<organism evidence="1 2">
    <name type="scientific">Streptomyces alfalfae</name>
    <dbReference type="NCBI Taxonomy" id="1642299"/>
    <lineage>
        <taxon>Bacteria</taxon>
        <taxon>Bacillati</taxon>
        <taxon>Actinomycetota</taxon>
        <taxon>Actinomycetes</taxon>
        <taxon>Kitasatosporales</taxon>
        <taxon>Streptomycetaceae</taxon>
        <taxon>Streptomyces</taxon>
    </lineage>
</organism>
<proteinExistence type="predicted"/>
<protein>
    <submittedName>
        <fullName evidence="1">Uncharacterized protein</fullName>
    </submittedName>
</protein>
<dbReference type="EMBL" id="CP015588">
    <property type="protein sequence ID" value="APY84568.1"/>
    <property type="molecule type" value="Genomic_DNA"/>
</dbReference>
<keyword evidence="2" id="KW-1185">Reference proteome</keyword>
<dbReference type="RefSeq" id="WP_076682037.1">
    <property type="nucleotide sequence ID" value="NZ_CP015588.1"/>
</dbReference>
<dbReference type="Proteomes" id="UP000187191">
    <property type="component" value="Chromosome"/>
</dbReference>
<gene>
    <name evidence="1" type="ORF">A7J05_01205</name>
</gene>
<accession>A0ABN4VBS0</accession>
<evidence type="ECO:0000313" key="1">
    <source>
        <dbReference type="EMBL" id="APY84568.1"/>
    </source>
</evidence>